<comment type="function">
    <text evidence="1">Transcriptional repressor of xylose-utilizing enzymes.</text>
</comment>
<dbReference type="SUPFAM" id="SSF46785">
    <property type="entry name" value="Winged helix' DNA-binding domain"/>
    <property type="match status" value="1"/>
</dbReference>
<evidence type="ECO:0000313" key="4">
    <source>
        <dbReference type="EMBL" id="ALS21013.1"/>
    </source>
</evidence>
<gene>
    <name evidence="4" type="ORF">IJ22_06280</name>
</gene>
<dbReference type="GO" id="GO:0042732">
    <property type="term" value="P:D-xylose metabolic process"/>
    <property type="evidence" value="ECO:0007669"/>
    <property type="project" value="UniProtKB-KW"/>
</dbReference>
<reference evidence="5" key="1">
    <citation type="submission" date="2015-12" db="EMBL/GenBank/DDBJ databases">
        <title>Complete genome sequences of two moderately thermophilic Paenibacillus species.</title>
        <authorList>
            <person name="Butler R.III."/>
            <person name="Wang J."/>
            <person name="Stark B.C."/>
            <person name="Pombert J.-F."/>
        </authorList>
    </citation>
    <scope>NUCLEOTIDE SEQUENCE [LARGE SCALE GENOMIC DNA]</scope>
    <source>
        <strain evidence="5">32O-Y</strain>
    </source>
</reference>
<dbReference type="InterPro" id="IPR049874">
    <property type="entry name" value="ROK_cs"/>
</dbReference>
<dbReference type="InterPro" id="IPR000600">
    <property type="entry name" value="ROK"/>
</dbReference>
<evidence type="ECO:0000256" key="3">
    <source>
        <dbReference type="ARBA" id="ARBA00022629"/>
    </source>
</evidence>
<dbReference type="Proteomes" id="UP000061660">
    <property type="component" value="Chromosome"/>
</dbReference>
<dbReference type="Pfam" id="PF00480">
    <property type="entry name" value="ROK"/>
    <property type="match status" value="1"/>
</dbReference>
<protein>
    <submittedName>
        <fullName evidence="4">ROK family protein</fullName>
    </submittedName>
</protein>
<dbReference type="SUPFAM" id="SSF53067">
    <property type="entry name" value="Actin-like ATPase domain"/>
    <property type="match status" value="1"/>
</dbReference>
<dbReference type="PROSITE" id="PS01125">
    <property type="entry name" value="ROK"/>
    <property type="match status" value="1"/>
</dbReference>
<dbReference type="Pfam" id="PF13412">
    <property type="entry name" value="HTH_24"/>
    <property type="match status" value="1"/>
</dbReference>
<dbReference type="AlphaFoldDB" id="A0A0U2W0I7"/>
<keyword evidence="3" id="KW-0859">Xylose metabolism</keyword>
<dbReference type="InterPro" id="IPR036388">
    <property type="entry name" value="WH-like_DNA-bd_sf"/>
</dbReference>
<name>A0A0U2W0I7_9BACL</name>
<reference evidence="4 5" key="2">
    <citation type="journal article" date="2016" name="Genome Announc.">
        <title>Complete Genome Sequences of Two Interactive Moderate Thermophiles, Paenibacillus napthalenovorans 32O-Y and Paenibacillus sp. 32O-W.</title>
        <authorList>
            <person name="Butler R.R.III."/>
            <person name="Wang J."/>
            <person name="Stark B.C."/>
            <person name="Pombert J.F."/>
        </authorList>
    </citation>
    <scope>NUCLEOTIDE SEQUENCE [LARGE SCALE GENOMIC DNA]</scope>
    <source>
        <strain evidence="4 5">32O-Y</strain>
    </source>
</reference>
<dbReference type="PANTHER" id="PTHR18964">
    <property type="entry name" value="ROK (REPRESSOR, ORF, KINASE) FAMILY"/>
    <property type="match status" value="1"/>
</dbReference>
<dbReference type="EMBL" id="CP013652">
    <property type="protein sequence ID" value="ALS21013.1"/>
    <property type="molecule type" value="Genomic_DNA"/>
</dbReference>
<evidence type="ECO:0000256" key="1">
    <source>
        <dbReference type="ARBA" id="ARBA00002486"/>
    </source>
</evidence>
<dbReference type="PATRIC" id="fig|162209.4.peg.667"/>
<dbReference type="PANTHER" id="PTHR18964:SF149">
    <property type="entry name" value="BIFUNCTIONAL UDP-N-ACETYLGLUCOSAMINE 2-EPIMERASE_N-ACETYLMANNOSAMINE KINASE"/>
    <property type="match status" value="1"/>
</dbReference>
<dbReference type="Gene3D" id="1.10.10.10">
    <property type="entry name" value="Winged helix-like DNA-binding domain superfamily/Winged helix DNA-binding domain"/>
    <property type="match status" value="1"/>
</dbReference>
<comment type="similarity">
    <text evidence="2">Belongs to the ROK (NagC/XylR) family.</text>
</comment>
<dbReference type="InterPro" id="IPR036390">
    <property type="entry name" value="WH_DNA-bd_sf"/>
</dbReference>
<accession>A0A0U2W0I7</accession>
<dbReference type="OrthoDB" id="9796533at2"/>
<dbReference type="Gene3D" id="3.30.420.40">
    <property type="match status" value="2"/>
</dbReference>
<keyword evidence="3" id="KW-0119">Carbohydrate metabolism</keyword>
<evidence type="ECO:0000313" key="5">
    <source>
        <dbReference type="Proteomes" id="UP000061660"/>
    </source>
</evidence>
<organism evidence="4 5">
    <name type="scientific">Paenibacillus naphthalenovorans</name>
    <dbReference type="NCBI Taxonomy" id="162209"/>
    <lineage>
        <taxon>Bacteria</taxon>
        <taxon>Bacillati</taxon>
        <taxon>Bacillota</taxon>
        <taxon>Bacilli</taxon>
        <taxon>Bacillales</taxon>
        <taxon>Paenibacillaceae</taxon>
        <taxon>Paenibacillus</taxon>
    </lineage>
</organism>
<dbReference type="KEGG" id="pnp:IJ22_06280"/>
<dbReference type="RefSeq" id="WP_062407146.1">
    <property type="nucleotide sequence ID" value="NZ_BJCS01000002.1"/>
</dbReference>
<sequence>MKQGPVSGDSTFLKTLNKSTLLDLIRRHAPLSRADLAKSTKLTRATVSALVEELIAEHWVVETGTGESSGGRKPMMLELNRSAGCVIGLDLRMTNILLIVTDMQGTIIRKSVHPYRSHTGTSGFPSDPDQLFEQIVAVIKKERQALPETPLGLVGAGIGVHGFVEYPSGRIVFMPHTGWKGLSWKEEMEARLQLPVILDNEANLAALGEHEFGAGADSHAGDMLYLSIAGGIGAGFISGGELFRGSGGLAGEVGHTTIEANGLPCSCGNRGCWERYASERAVADKLNLQYAPGITDRILRKLREKDPDALSAIREAGIYLGIGIGNMMHALNPQMIVVGNAMSEYGPWINDQVQEVLSTRYSYVRSYQVQVRYSRLGEDSCALGAASSVIRSIMQQRS</sequence>
<dbReference type="STRING" id="162209.IJ22_06280"/>
<dbReference type="InterPro" id="IPR043129">
    <property type="entry name" value="ATPase_NBD"/>
</dbReference>
<keyword evidence="5" id="KW-1185">Reference proteome</keyword>
<dbReference type="CDD" id="cd24076">
    <property type="entry name" value="ASKHA_ATPase_ROK_BsXylR-like"/>
    <property type="match status" value="1"/>
</dbReference>
<proteinExistence type="inferred from homology"/>
<evidence type="ECO:0000256" key="2">
    <source>
        <dbReference type="ARBA" id="ARBA00006479"/>
    </source>
</evidence>